<dbReference type="Proteomes" id="UP000289794">
    <property type="component" value="Chromosome"/>
</dbReference>
<dbReference type="AlphaFoldDB" id="A0A4P6M466"/>
<dbReference type="RefSeq" id="WP_130182902.1">
    <property type="nucleotide sequence ID" value="NZ_CP035945.1"/>
</dbReference>
<gene>
    <name evidence="1" type="ORF">PMF13cell1_05617</name>
</gene>
<accession>A0A4P6M466</accession>
<sequence length="97" mass="10847">MNRELITRATKCMHDIERMGKIIGKCSSAIEEIGHGADIKVIGSIRPDINLNDCHLDDGQEALMQQLLIGILRNRLEDAEAELEMLLPKDAPPDEVR</sequence>
<protein>
    <submittedName>
        <fullName evidence="1">Uncharacterized protein</fullName>
    </submittedName>
</protein>
<reference evidence="1 2" key="1">
    <citation type="submission" date="2019-01" db="EMBL/GenBank/DDBJ databases">
        <title>PMF-metabolizing Aryl O-demethylase.</title>
        <authorList>
            <person name="Kim M."/>
        </authorList>
    </citation>
    <scope>NUCLEOTIDE SEQUENCE [LARGE SCALE GENOMIC DNA]</scope>
    <source>
        <strain evidence="1 2">PMF1</strain>
    </source>
</reference>
<evidence type="ECO:0000313" key="2">
    <source>
        <dbReference type="Proteomes" id="UP000289794"/>
    </source>
</evidence>
<proteinExistence type="predicted"/>
<organism evidence="1 2">
    <name type="scientific">Blautia producta</name>
    <dbReference type="NCBI Taxonomy" id="33035"/>
    <lineage>
        <taxon>Bacteria</taxon>
        <taxon>Bacillati</taxon>
        <taxon>Bacillota</taxon>
        <taxon>Clostridia</taxon>
        <taxon>Lachnospirales</taxon>
        <taxon>Lachnospiraceae</taxon>
        <taxon>Blautia</taxon>
    </lineage>
</organism>
<dbReference type="EMBL" id="CP035945">
    <property type="protein sequence ID" value="QBF00022.1"/>
    <property type="molecule type" value="Genomic_DNA"/>
</dbReference>
<evidence type="ECO:0000313" key="1">
    <source>
        <dbReference type="EMBL" id="QBF00022.1"/>
    </source>
</evidence>
<name>A0A4P6M466_9FIRM</name>
<dbReference type="KEGG" id="bpro:PMF13cell1_05617"/>